<dbReference type="OrthoDB" id="3211351at2"/>
<dbReference type="InterPro" id="IPR011990">
    <property type="entry name" value="TPR-like_helical_dom_sf"/>
</dbReference>
<organism evidence="2 3">
    <name type="scientific">Geodermatophilus saharensis</name>
    <dbReference type="NCBI Taxonomy" id="1137994"/>
    <lineage>
        <taxon>Bacteria</taxon>
        <taxon>Bacillati</taxon>
        <taxon>Actinomycetota</taxon>
        <taxon>Actinomycetes</taxon>
        <taxon>Geodermatophilales</taxon>
        <taxon>Geodermatophilaceae</taxon>
        <taxon>Geodermatophilus</taxon>
    </lineage>
</organism>
<keyword evidence="3" id="KW-1185">Reference proteome</keyword>
<proteinExistence type="predicted"/>
<feature type="region of interest" description="Disordered" evidence="1">
    <location>
        <begin position="1"/>
        <end position="24"/>
    </location>
</feature>
<dbReference type="AlphaFoldDB" id="A0A239EDB3"/>
<evidence type="ECO:0000256" key="1">
    <source>
        <dbReference type="SAM" id="MobiDB-lite"/>
    </source>
</evidence>
<evidence type="ECO:0000313" key="2">
    <source>
        <dbReference type="EMBL" id="SNS42675.1"/>
    </source>
</evidence>
<accession>A0A239EDB3</accession>
<feature type="compositionally biased region" description="Basic and acidic residues" evidence="1">
    <location>
        <begin position="1"/>
        <end position="12"/>
    </location>
</feature>
<dbReference type="SUPFAM" id="SSF48452">
    <property type="entry name" value="TPR-like"/>
    <property type="match status" value="1"/>
</dbReference>
<sequence>MRRPRTQDDLAALHHPGQTPDDSRAVARRLEAWAAEGTRAGDEVNAADLLVAAGEQLVRVGDAHDAVRVLRRAVGTGEPVEPDVRCYLHHALLQAGDADAARALAEEVRRERPSDGDVYLFIGEDYELHGDLREAHRWLTMGIRRALGDVEDTDELQSLEAAREAAHLLVARRRVRRELGMAPDDWDELVPEFPSLDDDPLR</sequence>
<gene>
    <name evidence="2" type="ORF">SAMN04488107_2503</name>
</gene>
<dbReference type="Proteomes" id="UP000198386">
    <property type="component" value="Unassembled WGS sequence"/>
</dbReference>
<protein>
    <recommendedName>
        <fullName evidence="4">Tetratricopeptide repeat-containing protein</fullName>
    </recommendedName>
</protein>
<dbReference type="Gene3D" id="1.25.40.10">
    <property type="entry name" value="Tetratricopeptide repeat domain"/>
    <property type="match status" value="1"/>
</dbReference>
<evidence type="ECO:0000313" key="3">
    <source>
        <dbReference type="Proteomes" id="UP000198386"/>
    </source>
</evidence>
<evidence type="ECO:0008006" key="4">
    <source>
        <dbReference type="Google" id="ProtNLM"/>
    </source>
</evidence>
<dbReference type="RefSeq" id="WP_089404223.1">
    <property type="nucleotide sequence ID" value="NZ_FZOH01000004.1"/>
</dbReference>
<name>A0A239EDB3_9ACTN</name>
<reference evidence="3" key="1">
    <citation type="submission" date="2017-06" db="EMBL/GenBank/DDBJ databases">
        <authorList>
            <person name="Varghese N."/>
            <person name="Submissions S."/>
        </authorList>
    </citation>
    <scope>NUCLEOTIDE SEQUENCE [LARGE SCALE GENOMIC DNA]</scope>
    <source>
        <strain evidence="3">DSM 45423</strain>
    </source>
</reference>
<dbReference type="EMBL" id="FZOH01000004">
    <property type="protein sequence ID" value="SNS42675.1"/>
    <property type="molecule type" value="Genomic_DNA"/>
</dbReference>